<dbReference type="PANTHER" id="PTHR42991">
    <property type="entry name" value="ALDEHYDE DEHYDROGENASE"/>
    <property type="match status" value="1"/>
</dbReference>
<evidence type="ECO:0000259" key="3">
    <source>
        <dbReference type="Pfam" id="PF00171"/>
    </source>
</evidence>
<proteinExistence type="inferred from homology"/>
<comment type="similarity">
    <text evidence="1">Belongs to the aldehyde dehydrogenase family.</text>
</comment>
<dbReference type="InterPro" id="IPR051020">
    <property type="entry name" value="ALDH-related_metabolic_enz"/>
</dbReference>
<sequence length="475" mass="51805">MAEEYQLYIDGEWVSTAEQIEVLNKYTQDTYAKVSKASETEVDQAVTAAEQAYKNNAMSPYERFEILKRVSELLVENKETLAQVITMEAGKPLKQARTEIERAALTFEVSAEEAKRIHGEGVPVEAAPGSENRMAFTIRVPVGVVGAISPFNFPMNLVAHKIGPAIASGNAVVLKPASKTPVSAIKLAELFHKAGLPKGFFNVVVGSGSTVGNQMMKDSRISLYTFTGSAEVGLKLKQETGMNKLILELGNNSPVIIDKEADVAAAAKNTAAKSFAFAGQVCISVQRLYVHEEVQEEFQQAFLEAIKDLKIGDPNDPETDVGPMIGEDEAKRAEEWIEEAKQAGAKILHGGTRKEALLQPTVLTDVTHDMKVVCEEVFAPVVTLIPFSDIKDCIEEVNQSPYGLQGGIFTQNIDTAFYAAKKVQVGGFMINDASQYRVDLMPYGGVKGSGWGKEGPKYSIEEMTEERLVVMNLNQ</sequence>
<name>A0ABW2K285_9BACI</name>
<dbReference type="RefSeq" id="WP_289216756.1">
    <property type="nucleotide sequence ID" value="NZ_JAPVRC010000008.1"/>
</dbReference>
<evidence type="ECO:0000256" key="1">
    <source>
        <dbReference type="ARBA" id="ARBA00009986"/>
    </source>
</evidence>
<dbReference type="EMBL" id="JBHTBY010000003">
    <property type="protein sequence ID" value="MFC7320101.1"/>
    <property type="molecule type" value="Genomic_DNA"/>
</dbReference>
<comment type="caution">
    <text evidence="4">The sequence shown here is derived from an EMBL/GenBank/DDBJ whole genome shotgun (WGS) entry which is preliminary data.</text>
</comment>
<keyword evidence="5" id="KW-1185">Reference proteome</keyword>
<dbReference type="InterPro" id="IPR016163">
    <property type="entry name" value="Ald_DH_C"/>
</dbReference>
<accession>A0ABW2K285</accession>
<dbReference type="Gene3D" id="3.40.605.10">
    <property type="entry name" value="Aldehyde Dehydrogenase, Chain A, domain 1"/>
    <property type="match status" value="1"/>
</dbReference>
<dbReference type="InterPro" id="IPR015590">
    <property type="entry name" value="Aldehyde_DH_dom"/>
</dbReference>
<evidence type="ECO:0000313" key="4">
    <source>
        <dbReference type="EMBL" id="MFC7320101.1"/>
    </source>
</evidence>
<dbReference type="SUPFAM" id="SSF53720">
    <property type="entry name" value="ALDH-like"/>
    <property type="match status" value="1"/>
</dbReference>
<dbReference type="PANTHER" id="PTHR42991:SF1">
    <property type="entry name" value="ALDEHYDE DEHYDROGENASE"/>
    <property type="match status" value="1"/>
</dbReference>
<dbReference type="InterPro" id="IPR016161">
    <property type="entry name" value="Ald_DH/histidinol_DH"/>
</dbReference>
<dbReference type="Proteomes" id="UP001596494">
    <property type="component" value="Unassembled WGS sequence"/>
</dbReference>
<feature type="domain" description="Aldehyde dehydrogenase" evidence="3">
    <location>
        <begin position="13"/>
        <end position="467"/>
    </location>
</feature>
<evidence type="ECO:0000256" key="2">
    <source>
        <dbReference type="ARBA" id="ARBA00023002"/>
    </source>
</evidence>
<organism evidence="4 5">
    <name type="scientific">Halobacillus campisalis</name>
    <dbReference type="NCBI Taxonomy" id="435909"/>
    <lineage>
        <taxon>Bacteria</taxon>
        <taxon>Bacillati</taxon>
        <taxon>Bacillota</taxon>
        <taxon>Bacilli</taxon>
        <taxon>Bacillales</taxon>
        <taxon>Bacillaceae</taxon>
        <taxon>Halobacillus</taxon>
    </lineage>
</organism>
<dbReference type="Gene3D" id="3.40.309.10">
    <property type="entry name" value="Aldehyde Dehydrogenase, Chain A, domain 2"/>
    <property type="match status" value="1"/>
</dbReference>
<keyword evidence="2" id="KW-0560">Oxidoreductase</keyword>
<evidence type="ECO:0000313" key="5">
    <source>
        <dbReference type="Proteomes" id="UP001596494"/>
    </source>
</evidence>
<dbReference type="CDD" id="cd07149">
    <property type="entry name" value="ALDH_y4uC"/>
    <property type="match status" value="1"/>
</dbReference>
<dbReference type="Pfam" id="PF00171">
    <property type="entry name" value="Aldedh"/>
    <property type="match status" value="1"/>
</dbReference>
<protein>
    <submittedName>
        <fullName evidence="4">Aldehyde dehydrogenase family protein</fullName>
    </submittedName>
</protein>
<dbReference type="InterPro" id="IPR016162">
    <property type="entry name" value="Ald_DH_N"/>
</dbReference>
<reference evidence="5" key="1">
    <citation type="journal article" date="2019" name="Int. J. Syst. Evol. Microbiol.">
        <title>The Global Catalogue of Microorganisms (GCM) 10K type strain sequencing project: providing services to taxonomists for standard genome sequencing and annotation.</title>
        <authorList>
            <consortium name="The Broad Institute Genomics Platform"/>
            <consortium name="The Broad Institute Genome Sequencing Center for Infectious Disease"/>
            <person name="Wu L."/>
            <person name="Ma J."/>
        </authorList>
    </citation>
    <scope>NUCLEOTIDE SEQUENCE [LARGE SCALE GENOMIC DNA]</scope>
    <source>
        <strain evidence="5">CCUG 73951</strain>
    </source>
</reference>
<gene>
    <name evidence="4" type="ORF">ACFQMN_04365</name>
</gene>